<dbReference type="PANTHER" id="PTHR12315">
    <property type="entry name" value="BICOID-INTERACTING PROTEIN RELATED"/>
    <property type="match status" value="1"/>
</dbReference>
<dbReference type="EMBL" id="JAODUO010000526">
    <property type="protein sequence ID" value="KAK2178868.1"/>
    <property type="molecule type" value="Genomic_DNA"/>
</dbReference>
<dbReference type="GO" id="GO:0032259">
    <property type="term" value="P:methylation"/>
    <property type="evidence" value="ECO:0007669"/>
    <property type="project" value="UniProtKB-KW"/>
</dbReference>
<dbReference type="GO" id="GO:0008171">
    <property type="term" value="F:O-methyltransferase activity"/>
    <property type="evidence" value="ECO:0007669"/>
    <property type="project" value="UniProtKB-UniRule"/>
</dbReference>
<dbReference type="PANTHER" id="PTHR12315:SF1">
    <property type="entry name" value="RNA 5'-MONOPHOSPHATE METHYLTRANSFERASE"/>
    <property type="match status" value="1"/>
</dbReference>
<dbReference type="PROSITE" id="PS51515">
    <property type="entry name" value="BIN3_SAM"/>
    <property type="match status" value="1"/>
</dbReference>
<dbReference type="AlphaFoldDB" id="A0AAD9NSA3"/>
<sequence length="239" mass="27769">MQKDGEPGSARHGNFINYYSFNPPDRRLSLIPKSMLNDIEKLRKQQHLYALDIGCNSGDLTQALHKHLTDEEGGQELHILGIDLDPVLISRCHDNNTKPKHITYNTADISNSADRTDVIQAYLHCHGRQKFDIVFCFSVTMWVHLNEGDTGLRSFLDYASSIGRFLVVEPQPWKCYRSAIRRTKKLKCRQYELFDTLGWRQNVDSDIECYLREHCGMKLLERFGQTEWERMVCMLESTP</sequence>
<protein>
    <recommendedName>
        <fullName evidence="6">RNA methyltransferase</fullName>
        <ecNumber evidence="6">2.1.1.-</ecNumber>
    </recommendedName>
</protein>
<evidence type="ECO:0000256" key="3">
    <source>
        <dbReference type="ARBA" id="ARBA00022679"/>
    </source>
</evidence>
<evidence type="ECO:0000256" key="1">
    <source>
        <dbReference type="ARBA" id="ARBA00008361"/>
    </source>
</evidence>
<keyword evidence="3 6" id="KW-0808">Transferase</keyword>
<name>A0AAD9NSA3_RIDPI</name>
<dbReference type="Pfam" id="PF06859">
    <property type="entry name" value="Bin3"/>
    <property type="match status" value="1"/>
</dbReference>
<evidence type="ECO:0000313" key="8">
    <source>
        <dbReference type="EMBL" id="KAK2178868.1"/>
    </source>
</evidence>
<dbReference type="GO" id="GO:0008173">
    <property type="term" value="F:RNA methyltransferase activity"/>
    <property type="evidence" value="ECO:0007669"/>
    <property type="project" value="UniProtKB-UniRule"/>
</dbReference>
<dbReference type="GO" id="GO:2000632">
    <property type="term" value="P:negative regulation of pre-miRNA processing"/>
    <property type="evidence" value="ECO:0007669"/>
    <property type="project" value="TreeGrafter"/>
</dbReference>
<keyword evidence="2 6" id="KW-0489">Methyltransferase</keyword>
<gene>
    <name evidence="8" type="ORF">NP493_524g02054</name>
</gene>
<dbReference type="InterPro" id="IPR039772">
    <property type="entry name" value="Bin3-like"/>
</dbReference>
<dbReference type="InterPro" id="IPR010675">
    <property type="entry name" value="Bin3_C"/>
</dbReference>
<evidence type="ECO:0000256" key="6">
    <source>
        <dbReference type="RuleBase" id="RU367087"/>
    </source>
</evidence>
<feature type="domain" description="Bin3-type SAM" evidence="7">
    <location>
        <begin position="1"/>
        <end position="239"/>
    </location>
</feature>
<reference evidence="8" key="1">
    <citation type="journal article" date="2023" name="Mol. Biol. Evol.">
        <title>Third-Generation Sequencing Reveals the Adaptive Role of the Epigenome in Three Deep-Sea Polychaetes.</title>
        <authorList>
            <person name="Perez M."/>
            <person name="Aroh O."/>
            <person name="Sun Y."/>
            <person name="Lan Y."/>
            <person name="Juniper S.K."/>
            <person name="Young C.R."/>
            <person name="Angers B."/>
            <person name="Qian P.Y."/>
        </authorList>
    </citation>
    <scope>NUCLEOTIDE SEQUENCE</scope>
    <source>
        <strain evidence="8">R07B-5</strain>
    </source>
</reference>
<evidence type="ECO:0000259" key="7">
    <source>
        <dbReference type="PROSITE" id="PS51515"/>
    </source>
</evidence>
<evidence type="ECO:0000256" key="2">
    <source>
        <dbReference type="ARBA" id="ARBA00022603"/>
    </source>
</evidence>
<dbReference type="Gene3D" id="3.40.50.150">
    <property type="entry name" value="Vaccinia Virus protein VP39"/>
    <property type="match status" value="1"/>
</dbReference>
<accession>A0AAD9NSA3</accession>
<keyword evidence="9" id="KW-1185">Reference proteome</keyword>
<organism evidence="8 9">
    <name type="scientific">Ridgeia piscesae</name>
    <name type="common">Tubeworm</name>
    <dbReference type="NCBI Taxonomy" id="27915"/>
    <lineage>
        <taxon>Eukaryota</taxon>
        <taxon>Metazoa</taxon>
        <taxon>Spiralia</taxon>
        <taxon>Lophotrochozoa</taxon>
        <taxon>Annelida</taxon>
        <taxon>Polychaeta</taxon>
        <taxon>Sedentaria</taxon>
        <taxon>Canalipalpata</taxon>
        <taxon>Sabellida</taxon>
        <taxon>Siboglinidae</taxon>
        <taxon>Ridgeia</taxon>
    </lineage>
</organism>
<comment type="caution">
    <text evidence="8">The sequence shown here is derived from an EMBL/GenBank/DDBJ whole genome shotgun (WGS) entry which is preliminary data.</text>
</comment>
<proteinExistence type="inferred from homology"/>
<dbReference type="InterPro" id="IPR029063">
    <property type="entry name" value="SAM-dependent_MTases_sf"/>
</dbReference>
<dbReference type="SUPFAM" id="SSF53335">
    <property type="entry name" value="S-adenosyl-L-methionine-dependent methyltransferases"/>
    <property type="match status" value="1"/>
</dbReference>
<dbReference type="CDD" id="cd02440">
    <property type="entry name" value="AdoMet_MTases"/>
    <property type="match status" value="1"/>
</dbReference>
<dbReference type="GO" id="GO:0005737">
    <property type="term" value="C:cytoplasm"/>
    <property type="evidence" value="ECO:0007669"/>
    <property type="project" value="TreeGrafter"/>
</dbReference>
<keyword evidence="4 5" id="KW-0949">S-adenosyl-L-methionine</keyword>
<evidence type="ECO:0000256" key="5">
    <source>
        <dbReference type="PROSITE-ProRule" id="PRU00848"/>
    </source>
</evidence>
<dbReference type="Proteomes" id="UP001209878">
    <property type="component" value="Unassembled WGS sequence"/>
</dbReference>
<evidence type="ECO:0000313" key="9">
    <source>
        <dbReference type="Proteomes" id="UP001209878"/>
    </source>
</evidence>
<comment type="similarity">
    <text evidence="1 6">Belongs to the methyltransferase superfamily.</text>
</comment>
<evidence type="ECO:0000256" key="4">
    <source>
        <dbReference type="ARBA" id="ARBA00022691"/>
    </source>
</evidence>
<dbReference type="InterPro" id="IPR024160">
    <property type="entry name" value="BIN3_SAM-bd_dom"/>
</dbReference>
<dbReference type="EC" id="2.1.1.-" evidence="6"/>